<evidence type="ECO:0000313" key="11">
    <source>
        <dbReference type="EMBL" id="GGE50133.1"/>
    </source>
</evidence>
<evidence type="ECO:0000256" key="10">
    <source>
        <dbReference type="SAM" id="Phobius"/>
    </source>
</evidence>
<dbReference type="PANTHER" id="PTHR32024:SF1">
    <property type="entry name" value="KTR SYSTEM POTASSIUM UPTAKE PROTEIN B"/>
    <property type="match status" value="1"/>
</dbReference>
<keyword evidence="9 10" id="KW-0472">Membrane</keyword>
<evidence type="ECO:0000256" key="2">
    <source>
        <dbReference type="ARBA" id="ARBA00022448"/>
    </source>
</evidence>
<keyword evidence="3" id="KW-1003">Cell membrane</keyword>
<organism evidence="11 12">
    <name type="scientific">Pullulanibacillus camelliae</name>
    <dbReference type="NCBI Taxonomy" id="1707096"/>
    <lineage>
        <taxon>Bacteria</taxon>
        <taxon>Bacillati</taxon>
        <taxon>Bacillota</taxon>
        <taxon>Bacilli</taxon>
        <taxon>Bacillales</taxon>
        <taxon>Sporolactobacillaceae</taxon>
        <taxon>Pullulanibacillus</taxon>
    </lineage>
</organism>
<protein>
    <submittedName>
        <fullName evidence="11">Ktr system potassium uptake protein B</fullName>
    </submittedName>
</protein>
<sequence length="443" mass="48853">MAAHKKRKSLNPPQVLALLLISVILIGTLLLKLPVATTQPISWMTALFTATSATTVTGLFTVGSTDLFTPFGDIIILIIIQLGGLGIMTFAVLIFLLVERSISIKQRLMIQEALNQNSLGGIVKLAKRLLMFSLFFEGFMAILLGFRLIPEWGWGKGMSYAIFHAISAFNNAGYSLWPDSLTRYAGDPVINLLFSASIMIGGLGFTVLNDVWDKKKWRAYRLHTKVMLLGTVILNAIAMVLIFLLEYDNPLTLGHLPLHDKVWTAFFQATTTRTAGFNTVPIQDLRPETLFLMMILMFIGAGSVSTSGGIKLTTAVCLMMMVVAYVRKQKEPTLMRRSIHHDDIFKALTITILAIGMIFTAIFILLISERSSFTFLQIGFEVVSAFGTVGLSTGITPELSPVGQWVIILVMIFGKLGPLTMVFSIASRTRDDIRYPSGKLFIG</sequence>
<dbReference type="GO" id="GO:0015379">
    <property type="term" value="F:potassium:chloride symporter activity"/>
    <property type="evidence" value="ECO:0007669"/>
    <property type="project" value="InterPro"/>
</dbReference>
<evidence type="ECO:0000256" key="8">
    <source>
        <dbReference type="ARBA" id="ARBA00023065"/>
    </source>
</evidence>
<keyword evidence="2" id="KW-0813">Transport</keyword>
<dbReference type="PANTHER" id="PTHR32024">
    <property type="entry name" value="TRK SYSTEM POTASSIUM UPTAKE PROTEIN TRKG-RELATED"/>
    <property type="match status" value="1"/>
</dbReference>
<dbReference type="NCBIfam" id="TIGR00933">
    <property type="entry name" value="2a38"/>
    <property type="match status" value="1"/>
</dbReference>
<keyword evidence="7 10" id="KW-1133">Transmembrane helix</keyword>
<evidence type="ECO:0000256" key="9">
    <source>
        <dbReference type="ARBA" id="ARBA00023136"/>
    </source>
</evidence>
<dbReference type="GO" id="GO:0005886">
    <property type="term" value="C:plasma membrane"/>
    <property type="evidence" value="ECO:0007669"/>
    <property type="project" value="UniProtKB-SubCell"/>
</dbReference>
<evidence type="ECO:0000256" key="1">
    <source>
        <dbReference type="ARBA" id="ARBA00004651"/>
    </source>
</evidence>
<comment type="subcellular location">
    <subcellularLocation>
        <location evidence="1">Cell membrane</location>
        <topology evidence="1">Multi-pass membrane protein</topology>
    </subcellularLocation>
</comment>
<keyword evidence="5 10" id="KW-0812">Transmembrane</keyword>
<evidence type="ECO:0000256" key="3">
    <source>
        <dbReference type="ARBA" id="ARBA00022475"/>
    </source>
</evidence>
<feature type="transmembrane region" description="Helical" evidence="10">
    <location>
        <begin position="224"/>
        <end position="245"/>
    </location>
</feature>
<feature type="transmembrane region" description="Helical" evidence="10">
    <location>
        <begin position="41"/>
        <end position="62"/>
    </location>
</feature>
<evidence type="ECO:0000256" key="4">
    <source>
        <dbReference type="ARBA" id="ARBA00022538"/>
    </source>
</evidence>
<dbReference type="EMBL" id="BMIR01000017">
    <property type="protein sequence ID" value="GGE50133.1"/>
    <property type="molecule type" value="Genomic_DNA"/>
</dbReference>
<name>A0A8J3DWQ7_9BACL</name>
<evidence type="ECO:0000256" key="6">
    <source>
        <dbReference type="ARBA" id="ARBA00022958"/>
    </source>
</evidence>
<reference evidence="11" key="2">
    <citation type="submission" date="2020-09" db="EMBL/GenBank/DDBJ databases">
        <authorList>
            <person name="Sun Q."/>
            <person name="Zhou Y."/>
        </authorList>
    </citation>
    <scope>NUCLEOTIDE SEQUENCE</scope>
    <source>
        <strain evidence="11">CGMCC 1.15371</strain>
    </source>
</reference>
<evidence type="ECO:0000313" key="12">
    <source>
        <dbReference type="Proteomes" id="UP000628775"/>
    </source>
</evidence>
<dbReference type="RefSeq" id="WP_188696295.1">
    <property type="nucleotide sequence ID" value="NZ_BMIR01000017.1"/>
</dbReference>
<dbReference type="InterPro" id="IPR004772">
    <property type="entry name" value="TrkH"/>
</dbReference>
<keyword evidence="8" id="KW-0406">Ion transport</keyword>
<dbReference type="InterPro" id="IPR003445">
    <property type="entry name" value="Cat_transpt"/>
</dbReference>
<feature type="transmembrane region" description="Helical" evidence="10">
    <location>
        <begin position="344"/>
        <end position="367"/>
    </location>
</feature>
<dbReference type="Proteomes" id="UP000628775">
    <property type="component" value="Unassembled WGS sequence"/>
</dbReference>
<dbReference type="AlphaFoldDB" id="A0A8J3DWQ7"/>
<accession>A0A8J3DWQ7</accession>
<comment type="caution">
    <text evidence="11">The sequence shown here is derived from an EMBL/GenBank/DDBJ whole genome shotgun (WGS) entry which is preliminary data.</text>
</comment>
<feature type="transmembrane region" description="Helical" evidence="10">
    <location>
        <begin position="129"/>
        <end position="146"/>
    </location>
</feature>
<keyword evidence="4" id="KW-0633">Potassium transport</keyword>
<keyword evidence="6" id="KW-0630">Potassium</keyword>
<dbReference type="Pfam" id="PF02386">
    <property type="entry name" value="TrkH"/>
    <property type="match status" value="1"/>
</dbReference>
<evidence type="ECO:0000256" key="7">
    <source>
        <dbReference type="ARBA" id="ARBA00022989"/>
    </source>
</evidence>
<evidence type="ECO:0000256" key="5">
    <source>
        <dbReference type="ARBA" id="ARBA00022692"/>
    </source>
</evidence>
<feature type="transmembrane region" description="Helical" evidence="10">
    <location>
        <begin position="15"/>
        <end position="35"/>
    </location>
</feature>
<proteinExistence type="predicted"/>
<keyword evidence="12" id="KW-1185">Reference proteome</keyword>
<feature type="transmembrane region" description="Helical" evidence="10">
    <location>
        <begin position="74"/>
        <end position="98"/>
    </location>
</feature>
<gene>
    <name evidence="11" type="primary">ktrB</name>
    <name evidence="11" type="ORF">GCM10011391_31130</name>
</gene>
<feature type="transmembrane region" description="Helical" evidence="10">
    <location>
        <begin position="189"/>
        <end position="212"/>
    </location>
</feature>
<reference evidence="11" key="1">
    <citation type="journal article" date="2014" name="Int. J. Syst. Evol. Microbiol.">
        <title>Complete genome sequence of Corynebacterium casei LMG S-19264T (=DSM 44701T), isolated from a smear-ripened cheese.</title>
        <authorList>
            <consortium name="US DOE Joint Genome Institute (JGI-PGF)"/>
            <person name="Walter F."/>
            <person name="Albersmeier A."/>
            <person name="Kalinowski J."/>
            <person name="Ruckert C."/>
        </authorList>
    </citation>
    <scope>NUCLEOTIDE SEQUENCE</scope>
    <source>
        <strain evidence="11">CGMCC 1.15371</strain>
    </source>
</reference>
<feature type="transmembrane region" description="Helical" evidence="10">
    <location>
        <begin position="290"/>
        <end position="323"/>
    </location>
</feature>
<feature type="transmembrane region" description="Helical" evidence="10">
    <location>
        <begin position="158"/>
        <end position="177"/>
    </location>
</feature>
<feature type="transmembrane region" description="Helical" evidence="10">
    <location>
        <begin position="405"/>
        <end position="426"/>
    </location>
</feature>